<dbReference type="SMART" id="SM00091">
    <property type="entry name" value="PAS"/>
    <property type="match status" value="4"/>
</dbReference>
<dbReference type="InterPro" id="IPR013656">
    <property type="entry name" value="PAS_4"/>
</dbReference>
<dbReference type="Gene3D" id="3.30.565.10">
    <property type="entry name" value="Histidine kinase-like ATPase, C-terminal domain"/>
    <property type="match status" value="1"/>
</dbReference>
<feature type="domain" description="PAS" evidence="8">
    <location>
        <begin position="360"/>
        <end position="430"/>
    </location>
</feature>
<evidence type="ECO:0000256" key="6">
    <source>
        <dbReference type="SAM" id="MobiDB-lite"/>
    </source>
</evidence>
<feature type="region of interest" description="Disordered" evidence="6">
    <location>
        <begin position="185"/>
        <end position="232"/>
    </location>
</feature>
<evidence type="ECO:0000256" key="4">
    <source>
        <dbReference type="ARBA" id="ARBA00022679"/>
    </source>
</evidence>
<dbReference type="PANTHER" id="PTHR43304">
    <property type="entry name" value="PHYTOCHROME-LIKE PROTEIN CPH1"/>
    <property type="match status" value="1"/>
</dbReference>
<evidence type="ECO:0000259" key="7">
    <source>
        <dbReference type="PROSITE" id="PS50109"/>
    </source>
</evidence>
<accession>A0A1I1D4V0</accession>
<evidence type="ECO:0000256" key="1">
    <source>
        <dbReference type="ARBA" id="ARBA00000085"/>
    </source>
</evidence>
<dbReference type="Pfam" id="PF00512">
    <property type="entry name" value="HisKA"/>
    <property type="match status" value="1"/>
</dbReference>
<dbReference type="PRINTS" id="PR00344">
    <property type="entry name" value="BCTRLSENSOR"/>
</dbReference>
<dbReference type="CDD" id="cd00082">
    <property type="entry name" value="HisKA"/>
    <property type="match status" value="1"/>
</dbReference>
<feature type="domain" description="PAC" evidence="9">
    <location>
        <begin position="852"/>
        <end position="903"/>
    </location>
</feature>
<dbReference type="SMART" id="SM00086">
    <property type="entry name" value="PAC"/>
    <property type="match status" value="3"/>
</dbReference>
<keyword evidence="4" id="KW-0808">Transferase</keyword>
<dbReference type="PROSITE" id="PS50112">
    <property type="entry name" value="PAS"/>
    <property type="match status" value="3"/>
</dbReference>
<dbReference type="Pfam" id="PF01590">
    <property type="entry name" value="GAF"/>
    <property type="match status" value="2"/>
</dbReference>
<protein>
    <recommendedName>
        <fullName evidence="2">histidine kinase</fullName>
        <ecNumber evidence="2">2.7.13.3</ecNumber>
    </recommendedName>
</protein>
<dbReference type="InterPro" id="IPR004358">
    <property type="entry name" value="Sig_transdc_His_kin-like_C"/>
</dbReference>
<dbReference type="EC" id="2.7.13.3" evidence="2"/>
<dbReference type="AlphaFoldDB" id="A0A1I1D4V0"/>
<dbReference type="InterPro" id="IPR003594">
    <property type="entry name" value="HATPase_dom"/>
</dbReference>
<keyword evidence="3" id="KW-0597">Phosphoprotein</keyword>
<dbReference type="Pfam" id="PF13426">
    <property type="entry name" value="PAS_9"/>
    <property type="match status" value="1"/>
</dbReference>
<dbReference type="EMBL" id="FOKW01000001">
    <property type="protein sequence ID" value="SFB69945.1"/>
    <property type="molecule type" value="Genomic_DNA"/>
</dbReference>
<evidence type="ECO:0000313" key="10">
    <source>
        <dbReference type="EMBL" id="SFB69945.1"/>
    </source>
</evidence>
<dbReference type="NCBIfam" id="TIGR00229">
    <property type="entry name" value="sensory_box"/>
    <property type="match status" value="4"/>
</dbReference>
<dbReference type="InterPro" id="IPR000700">
    <property type="entry name" value="PAS-assoc_C"/>
</dbReference>
<dbReference type="SUPFAM" id="SSF55785">
    <property type="entry name" value="PYP-like sensor domain (PAS domain)"/>
    <property type="match status" value="4"/>
</dbReference>
<evidence type="ECO:0000313" key="11">
    <source>
        <dbReference type="Proteomes" id="UP000199161"/>
    </source>
</evidence>
<feature type="domain" description="Histidine kinase" evidence="7">
    <location>
        <begin position="921"/>
        <end position="1142"/>
    </location>
</feature>
<dbReference type="SUPFAM" id="SSF55874">
    <property type="entry name" value="ATPase domain of HSP90 chaperone/DNA topoisomerase II/histidine kinase"/>
    <property type="match status" value="1"/>
</dbReference>
<dbReference type="Pfam" id="PF02518">
    <property type="entry name" value="HATPase_c"/>
    <property type="match status" value="1"/>
</dbReference>
<dbReference type="CDD" id="cd00130">
    <property type="entry name" value="PAS"/>
    <property type="match status" value="3"/>
</dbReference>
<name>A0A1I1D4V0_NATHA</name>
<dbReference type="InterPro" id="IPR036890">
    <property type="entry name" value="HATPase_C_sf"/>
</dbReference>
<organism evidence="10 11">
    <name type="scientific">Natronobacterium haloterrestre</name>
    <name type="common">Halobiforma haloterrestris</name>
    <dbReference type="NCBI Taxonomy" id="148448"/>
    <lineage>
        <taxon>Archaea</taxon>
        <taxon>Methanobacteriati</taxon>
        <taxon>Methanobacteriota</taxon>
        <taxon>Stenosarchaea group</taxon>
        <taxon>Halobacteria</taxon>
        <taxon>Halobacteriales</taxon>
        <taxon>Natrialbaceae</taxon>
        <taxon>Natronobacterium</taxon>
    </lineage>
</organism>
<feature type="compositionally biased region" description="Basic and acidic residues" evidence="6">
    <location>
        <begin position="206"/>
        <end position="222"/>
    </location>
</feature>
<dbReference type="Proteomes" id="UP000199161">
    <property type="component" value="Unassembled WGS sequence"/>
</dbReference>
<dbReference type="PROSITE" id="PS50113">
    <property type="entry name" value="PAC"/>
    <property type="match status" value="3"/>
</dbReference>
<proteinExistence type="predicted"/>
<dbReference type="InterPro" id="IPR052162">
    <property type="entry name" value="Sensor_kinase/Photoreceptor"/>
</dbReference>
<dbReference type="PANTHER" id="PTHR43304:SF1">
    <property type="entry name" value="PAC DOMAIN-CONTAINING PROTEIN"/>
    <property type="match status" value="1"/>
</dbReference>
<dbReference type="InterPro" id="IPR003018">
    <property type="entry name" value="GAF"/>
</dbReference>
<feature type="domain" description="PAS" evidence="8">
    <location>
        <begin position="239"/>
        <end position="309"/>
    </location>
</feature>
<dbReference type="SMART" id="SM00388">
    <property type="entry name" value="HisKA"/>
    <property type="match status" value="1"/>
</dbReference>
<gene>
    <name evidence="10" type="ORF">SAMN05444422_101294</name>
</gene>
<evidence type="ECO:0000256" key="2">
    <source>
        <dbReference type="ARBA" id="ARBA00012438"/>
    </source>
</evidence>
<dbReference type="InterPro" id="IPR001610">
    <property type="entry name" value="PAC"/>
</dbReference>
<dbReference type="InterPro" id="IPR029016">
    <property type="entry name" value="GAF-like_dom_sf"/>
</dbReference>
<dbReference type="Gene3D" id="1.10.287.130">
    <property type="match status" value="1"/>
</dbReference>
<feature type="compositionally biased region" description="Basic residues" evidence="6">
    <location>
        <begin position="1169"/>
        <end position="1189"/>
    </location>
</feature>
<reference evidence="11" key="1">
    <citation type="submission" date="2016-10" db="EMBL/GenBank/DDBJ databases">
        <authorList>
            <person name="Varghese N."/>
            <person name="Submissions S."/>
        </authorList>
    </citation>
    <scope>NUCLEOTIDE SEQUENCE [LARGE SCALE GENOMIC DNA]</scope>
    <source>
        <strain evidence="11">DSM 13078</strain>
    </source>
</reference>
<dbReference type="SUPFAM" id="SSF55781">
    <property type="entry name" value="GAF domain-like"/>
    <property type="match status" value="2"/>
</dbReference>
<dbReference type="InterPro" id="IPR035965">
    <property type="entry name" value="PAS-like_dom_sf"/>
</dbReference>
<dbReference type="SMART" id="SM00387">
    <property type="entry name" value="HATPase_c"/>
    <property type="match status" value="1"/>
</dbReference>
<dbReference type="PROSITE" id="PS50109">
    <property type="entry name" value="HIS_KIN"/>
    <property type="match status" value="1"/>
</dbReference>
<evidence type="ECO:0000256" key="3">
    <source>
        <dbReference type="ARBA" id="ARBA00022553"/>
    </source>
</evidence>
<feature type="domain" description="PAC" evidence="9">
    <location>
        <begin position="721"/>
        <end position="772"/>
    </location>
</feature>
<dbReference type="Pfam" id="PF08448">
    <property type="entry name" value="PAS_4"/>
    <property type="match status" value="3"/>
</dbReference>
<dbReference type="InterPro" id="IPR000014">
    <property type="entry name" value="PAS"/>
</dbReference>
<dbReference type="InterPro" id="IPR005467">
    <property type="entry name" value="His_kinase_dom"/>
</dbReference>
<dbReference type="FunFam" id="3.30.565.10:FF:000006">
    <property type="entry name" value="Sensor histidine kinase WalK"/>
    <property type="match status" value="1"/>
</dbReference>
<feature type="domain" description="PAS" evidence="8">
    <location>
        <begin position="780"/>
        <end position="850"/>
    </location>
</feature>
<dbReference type="RefSeq" id="WP_089784721.1">
    <property type="nucleotide sequence ID" value="NZ_FOKW01000001.1"/>
</dbReference>
<evidence type="ECO:0000256" key="5">
    <source>
        <dbReference type="ARBA" id="ARBA00022777"/>
    </source>
</evidence>
<comment type="catalytic activity">
    <reaction evidence="1">
        <text>ATP + protein L-histidine = ADP + protein N-phospho-L-histidine.</text>
        <dbReference type="EC" id="2.7.13.3"/>
    </reaction>
</comment>
<feature type="region of interest" description="Disordered" evidence="6">
    <location>
        <begin position="268"/>
        <end position="291"/>
    </location>
</feature>
<dbReference type="Gene3D" id="3.30.450.40">
    <property type="match status" value="2"/>
</dbReference>
<dbReference type="OrthoDB" id="157138at2157"/>
<dbReference type="SMART" id="SM00065">
    <property type="entry name" value="GAF"/>
    <property type="match status" value="2"/>
</dbReference>
<dbReference type="InterPro" id="IPR036097">
    <property type="entry name" value="HisK_dim/P_sf"/>
</dbReference>
<feature type="domain" description="PAC" evidence="9">
    <location>
        <begin position="313"/>
        <end position="366"/>
    </location>
</feature>
<dbReference type="Gene3D" id="3.30.450.20">
    <property type="entry name" value="PAS domain"/>
    <property type="match status" value="4"/>
</dbReference>
<feature type="region of interest" description="Disordered" evidence="6">
    <location>
        <begin position="1122"/>
        <end position="1212"/>
    </location>
</feature>
<dbReference type="SUPFAM" id="SSF47384">
    <property type="entry name" value="Homodimeric domain of signal transducing histidine kinase"/>
    <property type="match status" value="1"/>
</dbReference>
<sequence length="1212" mass="134856">MDVSDPGEDSTGDRRGGQRNVLTELGQLALESTDLESLCSETVDAVRDVVPVEYCGLFVVHEPGKQGGRTNRVATLRHGVGWDASALGSATLPADGDGGVVGHTAETGDGVAVDDITAKDRVARSNLLERHGIASATTVPVFGGSNEGDHDPWGVLGAFSSDTRPLEEEDRAFLRNVADLLGSAIDTYGGSNRPRAEDGEASDAGSEPKAESEPMPEPKSDEMGEPGAEGTDPAALADRLMTASPVGVIVADPDGEILRVNERAEEITGRDRGELTTMGHGDPRWDTVDPDGQPLSSERLPFSRVLETGEPVYDAEFGIRRPDGERVWIIENAVPVSERDDDGITAVVSAFEDVTDERRLESELETTFDRITDAFFGLDEEWRFTYVNDRARELIDPDGEGLIGRNLWEAFPAAVDSTFEREYRRAMAEQESTSFEEYFPPLSTWFEVHAYPSESGLSVYFRDVTERKKTQQELRENNRTLQRLYEITADSERSFDEKLRELLELGRNRLGLEAGYLAMADEEGDRFEVTHAVSEDDRLQPGTEMPLSDTYCQRTVEGDGLLAFTDDPTGPDGADGTEGPIDADTYETWGVDSYVGSRITVDDELFGTLCFESEAPRSDPFTPAERSFVELASQWVSHELERRRRQRQLEESERRYRTLIENFPNGAVALVNRDLRYVTFGGTLEGSTDIEGRELEGKPLDQALPPAIADVVVPNYEAALEGQRASFEQVIDDRTYQFHFTPVRDANGEVVAAMGMSQDVTERKETERKLRDRERRLEQLKQYTDDVLDAIDDVFYVLDEDGSFRRWNESLPAVTGYTDAEVDAMNALELFEGEDREAIAAAIEEIFETGHARVEAELVTKAGERIPYEFVASALENPDGEQVLTGIGRDITARRNRQRQLESLVADLEESNERLEQFAYAASHDLQEPLRMVSSYLTLVERRYADELDEDGREFIEFAVDGAERMQEMIDGLLAYSRVDTQGDPFEPVDVDAVLEDVLADLEVRIAETGAEVTVESLPTVYGDPDQLRQLFQNLIDNALTYADDEPPEVTVFAELEPESESKRDGDVWEISVRDEGIGIDPDDAERIFRVFDRLHTVDEYSGTGIGLALCQRIVERHDGDIWVDSEPGEGSTFTVRLPATAESRSGETARSMTGSAGRAGDVASERRTGRRHERNRRQRRKRRRKHSGGRGSESGKRNGTGHRESTTDETR</sequence>
<keyword evidence="11" id="KW-1185">Reference proteome</keyword>
<feature type="compositionally biased region" description="Polar residues" evidence="6">
    <location>
        <begin position="1143"/>
        <end position="1155"/>
    </location>
</feature>
<dbReference type="GO" id="GO:0000155">
    <property type="term" value="F:phosphorelay sensor kinase activity"/>
    <property type="evidence" value="ECO:0007669"/>
    <property type="project" value="InterPro"/>
</dbReference>
<feature type="compositionally biased region" description="Basic and acidic residues" evidence="6">
    <location>
        <begin position="1194"/>
        <end position="1212"/>
    </location>
</feature>
<dbReference type="InterPro" id="IPR003661">
    <property type="entry name" value="HisK_dim/P_dom"/>
</dbReference>
<evidence type="ECO:0000259" key="8">
    <source>
        <dbReference type="PROSITE" id="PS50112"/>
    </source>
</evidence>
<evidence type="ECO:0000259" key="9">
    <source>
        <dbReference type="PROSITE" id="PS50113"/>
    </source>
</evidence>
<keyword evidence="5" id="KW-0418">Kinase</keyword>